<comment type="similarity">
    <text evidence="1">Belongs to the beta type-B retroviral polymerase family. HERV class-II K(HML-2) pol subfamily.</text>
</comment>
<feature type="domain" description="Reverse transcriptase" evidence="3">
    <location>
        <begin position="171"/>
        <end position="353"/>
    </location>
</feature>
<dbReference type="PROSITE" id="PS50878">
    <property type="entry name" value="RT_POL"/>
    <property type="match status" value="1"/>
</dbReference>
<organism evidence="4 5">
    <name type="scientific">Scophthalmus maximus</name>
    <name type="common">Turbot</name>
    <name type="synonym">Psetta maxima</name>
    <dbReference type="NCBI Taxonomy" id="52904"/>
    <lineage>
        <taxon>Eukaryota</taxon>
        <taxon>Metazoa</taxon>
        <taxon>Chordata</taxon>
        <taxon>Craniata</taxon>
        <taxon>Vertebrata</taxon>
        <taxon>Euteleostomi</taxon>
        <taxon>Actinopterygii</taxon>
        <taxon>Neopterygii</taxon>
        <taxon>Teleostei</taxon>
        <taxon>Neoteleostei</taxon>
        <taxon>Acanthomorphata</taxon>
        <taxon>Carangaria</taxon>
        <taxon>Pleuronectiformes</taxon>
        <taxon>Pleuronectoidei</taxon>
        <taxon>Scophthalmidae</taxon>
        <taxon>Scophthalmus</taxon>
    </lineage>
</organism>
<dbReference type="OMA" id="YVHTIEG"/>
<dbReference type="Pfam" id="PF00078">
    <property type="entry name" value="RVT_1"/>
    <property type="match status" value="1"/>
</dbReference>
<dbReference type="EC" id="3.1.26.4" evidence="2"/>
<reference evidence="4" key="1">
    <citation type="submission" date="2023-05" db="EMBL/GenBank/DDBJ databases">
        <title>High-quality long-read genome of Scophthalmus maximus.</title>
        <authorList>
            <person name="Lien S."/>
            <person name="Martinez P."/>
        </authorList>
    </citation>
    <scope>NUCLEOTIDE SEQUENCE [LARGE SCALE GENOMIC DNA]</scope>
</reference>
<dbReference type="Proteomes" id="UP000694558">
    <property type="component" value="Chromosome 6"/>
</dbReference>
<accession>A0A8D2ZHZ7</accession>
<dbReference type="Ensembl" id="ENSSMAT00000002554.2">
    <property type="protein sequence ID" value="ENSSMAP00000002511.1"/>
    <property type="gene ID" value="ENSSMAG00000001572.2"/>
</dbReference>
<reference evidence="4" key="2">
    <citation type="submission" date="2025-08" db="UniProtKB">
        <authorList>
            <consortium name="Ensembl"/>
        </authorList>
    </citation>
    <scope>IDENTIFICATION</scope>
</reference>
<evidence type="ECO:0000313" key="5">
    <source>
        <dbReference type="Proteomes" id="UP000694558"/>
    </source>
</evidence>
<protein>
    <recommendedName>
        <fullName evidence="2">ribonuclease H</fullName>
        <ecNumber evidence="2">3.1.26.4</ecNumber>
    </recommendedName>
</protein>
<dbReference type="GeneTree" id="ENSGT00940000176968"/>
<dbReference type="PANTHER" id="PTHR33064">
    <property type="entry name" value="POL PROTEIN"/>
    <property type="match status" value="1"/>
</dbReference>
<name>A0A8D2ZHZ7_SCOMX</name>
<dbReference type="GO" id="GO:0004523">
    <property type="term" value="F:RNA-DNA hybrid ribonuclease activity"/>
    <property type="evidence" value="ECO:0007669"/>
    <property type="project" value="UniProtKB-EC"/>
</dbReference>
<proteinExistence type="inferred from homology"/>
<dbReference type="InterPro" id="IPR043502">
    <property type="entry name" value="DNA/RNA_pol_sf"/>
</dbReference>
<dbReference type="Gene3D" id="3.30.70.270">
    <property type="match status" value="1"/>
</dbReference>
<dbReference type="PANTHER" id="PTHR33064:SF37">
    <property type="entry name" value="RIBONUCLEASE H"/>
    <property type="match status" value="1"/>
</dbReference>
<dbReference type="AlphaFoldDB" id="A0A8D2ZHZ7"/>
<dbReference type="SUPFAM" id="SSF56672">
    <property type="entry name" value="DNA/RNA polymerases"/>
    <property type="match status" value="1"/>
</dbReference>
<dbReference type="InterPro" id="IPR000477">
    <property type="entry name" value="RT_dom"/>
</dbReference>
<dbReference type="Gene3D" id="3.10.10.10">
    <property type="entry name" value="HIV Type 1 Reverse Transcriptase, subunit A, domain 1"/>
    <property type="match status" value="1"/>
</dbReference>
<evidence type="ECO:0000256" key="1">
    <source>
        <dbReference type="ARBA" id="ARBA00010879"/>
    </source>
</evidence>
<evidence type="ECO:0000256" key="2">
    <source>
        <dbReference type="ARBA" id="ARBA00012180"/>
    </source>
</evidence>
<dbReference type="InterPro" id="IPR051320">
    <property type="entry name" value="Viral_Replic_Matur_Polypro"/>
</dbReference>
<dbReference type="FunFam" id="3.30.70.270:FF:000003">
    <property type="entry name" value="Transposon Ty3-G Gag-Pol polyprotein"/>
    <property type="match status" value="1"/>
</dbReference>
<evidence type="ECO:0000313" key="4">
    <source>
        <dbReference type="Ensembl" id="ENSSMAP00000002511.1"/>
    </source>
</evidence>
<evidence type="ECO:0000259" key="3">
    <source>
        <dbReference type="PROSITE" id="PS50878"/>
    </source>
</evidence>
<sequence length="362" mass="40395">MAQEVRVVLENAYWVGDEVYSKIDETPYLVDTGAEVSMIHRRLKTEGHLKVQPASGGIENMPYGVWKGVVWLKGPHNLITIRDLRELNAPGTSRGSLKQRLKGLDFSPAGKERLKQIISTANVAWFKNDCGELGTKYVHTIEGGVHPPVRQYPLNPGAVEEMGVIVKELKTLEIIRQEPNPITNSPIQAIKKPEAAGGGWRPVINFKAHNRRTVANRASSINPQGTLKNLQVKFFESCIDLANGFFSLRLAKQSQGKTMFTHKGKAYVWQRLPQGYKNSPNVFQSAVMDVLSGLESTVYIDHIDDVYIADDTEEEHLERLQKVVERVSAAGLKLNLKKCQFGQFQVNYLGFQVTTDLGLSDG</sequence>
<dbReference type="InterPro" id="IPR043128">
    <property type="entry name" value="Rev_trsase/Diguanyl_cyclase"/>
</dbReference>